<evidence type="ECO:0000259" key="3">
    <source>
        <dbReference type="PROSITE" id="PS01248"/>
    </source>
</evidence>
<dbReference type="Proteomes" id="UP000268014">
    <property type="component" value="Unassembled WGS sequence"/>
</dbReference>
<dbReference type="WBParaSite" id="HPLM_0001362601-mRNA-1">
    <property type="protein sequence ID" value="HPLM_0001362601-mRNA-1"/>
    <property type="gene ID" value="HPLM_0001362601"/>
</dbReference>
<keyword evidence="5" id="KW-1185">Reference proteome</keyword>
<name>A0A0N4WQD0_HAEPC</name>
<evidence type="ECO:0000256" key="1">
    <source>
        <dbReference type="ARBA" id="ARBA00023157"/>
    </source>
</evidence>
<dbReference type="Gene3D" id="2.170.300.10">
    <property type="entry name" value="Tie2 ligand-binding domain superfamily"/>
    <property type="match status" value="1"/>
</dbReference>
<dbReference type="Gene3D" id="2.10.25.10">
    <property type="entry name" value="Laminin"/>
    <property type="match status" value="1"/>
</dbReference>
<dbReference type="PROSITE" id="PS01248">
    <property type="entry name" value="EGF_LAM_1"/>
    <property type="match status" value="1"/>
</dbReference>
<accession>A0A0N4WQD0</accession>
<sequence>MGRSPLYLCSLCSPPPPPRNRSTLARLLGHVSWDIAIDRPTPDGLALEVEQCVCPPGYIGTSCEDCAPGYERSGQGPYLGTCVPIQQRQPQCTGPGVVSPYPGHDGRCTCKTYAQGPNCDQCPPNTFYMSSGNPQGCIPCFCSGVTQQCQSSSYRRQLVCV</sequence>
<dbReference type="AlphaFoldDB" id="A0A0N4WQD0"/>
<dbReference type="GO" id="GO:0009887">
    <property type="term" value="P:animal organ morphogenesis"/>
    <property type="evidence" value="ECO:0007669"/>
    <property type="project" value="TreeGrafter"/>
</dbReference>
<dbReference type="PANTHER" id="PTHR10574:SF444">
    <property type="entry name" value="BASEMENT MEMBRANE-SPECIFIC HEPARAN SULFATE PROTEOGLYCAN CORE PROTEIN"/>
    <property type="match status" value="1"/>
</dbReference>
<reference evidence="4 5" key="2">
    <citation type="submission" date="2018-11" db="EMBL/GenBank/DDBJ databases">
        <authorList>
            <consortium name="Pathogen Informatics"/>
        </authorList>
    </citation>
    <scope>NUCLEOTIDE SEQUENCE [LARGE SCALE GENOMIC DNA]</scope>
    <source>
        <strain evidence="4 5">MHpl1</strain>
    </source>
</reference>
<reference evidence="6" key="1">
    <citation type="submission" date="2017-02" db="UniProtKB">
        <authorList>
            <consortium name="WormBaseParasite"/>
        </authorList>
    </citation>
    <scope>IDENTIFICATION</scope>
</reference>
<keyword evidence="2" id="KW-0424">Laminin EGF-like domain</keyword>
<dbReference type="OrthoDB" id="10055367at2759"/>
<gene>
    <name evidence="4" type="ORF">HPLM_LOCUS13618</name>
</gene>
<organism evidence="6">
    <name type="scientific">Haemonchus placei</name>
    <name type="common">Barber's pole worm</name>
    <dbReference type="NCBI Taxonomy" id="6290"/>
    <lineage>
        <taxon>Eukaryota</taxon>
        <taxon>Metazoa</taxon>
        <taxon>Ecdysozoa</taxon>
        <taxon>Nematoda</taxon>
        <taxon>Chromadorea</taxon>
        <taxon>Rhabditida</taxon>
        <taxon>Rhabditina</taxon>
        <taxon>Rhabditomorpha</taxon>
        <taxon>Strongyloidea</taxon>
        <taxon>Trichostrongylidae</taxon>
        <taxon>Haemonchus</taxon>
    </lineage>
</organism>
<dbReference type="SUPFAM" id="SSF57196">
    <property type="entry name" value="EGF/Laminin"/>
    <property type="match status" value="1"/>
</dbReference>
<dbReference type="InterPro" id="IPR002049">
    <property type="entry name" value="LE_dom"/>
</dbReference>
<dbReference type="CDD" id="cd00055">
    <property type="entry name" value="EGF_Lam"/>
    <property type="match status" value="1"/>
</dbReference>
<evidence type="ECO:0000256" key="2">
    <source>
        <dbReference type="ARBA" id="ARBA00023292"/>
    </source>
</evidence>
<evidence type="ECO:0000313" key="4">
    <source>
        <dbReference type="EMBL" id="VDO49979.1"/>
    </source>
</evidence>
<dbReference type="PANTHER" id="PTHR10574">
    <property type="entry name" value="NETRIN/LAMININ-RELATED"/>
    <property type="match status" value="1"/>
</dbReference>
<evidence type="ECO:0000313" key="5">
    <source>
        <dbReference type="Proteomes" id="UP000268014"/>
    </source>
</evidence>
<dbReference type="EMBL" id="UZAF01018278">
    <property type="protein sequence ID" value="VDO49979.1"/>
    <property type="molecule type" value="Genomic_DNA"/>
</dbReference>
<proteinExistence type="predicted"/>
<feature type="domain" description="Laminin EGF-like" evidence="3">
    <location>
        <begin position="108"/>
        <end position="142"/>
    </location>
</feature>
<keyword evidence="1" id="KW-1015">Disulfide bond</keyword>
<dbReference type="Pfam" id="PF00053">
    <property type="entry name" value="EGF_laminin"/>
    <property type="match status" value="2"/>
</dbReference>
<dbReference type="FunFam" id="2.10.25.10:FF:000454">
    <property type="entry name" value="Laminin subunit alpha 1"/>
    <property type="match status" value="1"/>
</dbReference>
<dbReference type="InterPro" id="IPR050440">
    <property type="entry name" value="Laminin/Netrin_ECM"/>
</dbReference>
<dbReference type="GO" id="GO:0009888">
    <property type="term" value="P:tissue development"/>
    <property type="evidence" value="ECO:0007669"/>
    <property type="project" value="TreeGrafter"/>
</dbReference>
<dbReference type="STRING" id="6290.A0A0N4WQD0"/>
<protein>
    <submittedName>
        <fullName evidence="6">Laminin EGF-like domain-containing protein</fullName>
    </submittedName>
</protein>
<evidence type="ECO:0000313" key="6">
    <source>
        <dbReference type="WBParaSite" id="HPLM_0001362601-mRNA-1"/>
    </source>
</evidence>